<comment type="caution">
    <text evidence="1">The sequence shown here is derived from an EMBL/GenBank/DDBJ whole genome shotgun (WGS) entry which is preliminary data.</text>
</comment>
<dbReference type="AlphaFoldDB" id="X0YQZ3"/>
<protein>
    <recommendedName>
        <fullName evidence="2">Bulb-type lectin domain-containing protein</fullName>
    </recommendedName>
</protein>
<dbReference type="EMBL" id="BART01007493">
    <property type="protein sequence ID" value="GAG58734.1"/>
    <property type="molecule type" value="Genomic_DNA"/>
</dbReference>
<organism evidence="1">
    <name type="scientific">marine sediment metagenome</name>
    <dbReference type="NCBI Taxonomy" id="412755"/>
    <lineage>
        <taxon>unclassified sequences</taxon>
        <taxon>metagenomes</taxon>
        <taxon>ecological metagenomes</taxon>
    </lineage>
</organism>
<proteinExistence type="predicted"/>
<evidence type="ECO:0000313" key="1">
    <source>
        <dbReference type="EMBL" id="GAG58734.1"/>
    </source>
</evidence>
<gene>
    <name evidence="1" type="ORF">S01H4_17043</name>
</gene>
<sequence length="81" mass="8758">TITELSTVDWYVTYGGEDLDQGWDCAVDSNNNSYLIGTTRLDGGATNATLLKYDINGSLIWERHWGGANNDIGKECGSVGV</sequence>
<name>X0YQZ3_9ZZZZ</name>
<feature type="non-terminal residue" evidence="1">
    <location>
        <position position="1"/>
    </location>
</feature>
<evidence type="ECO:0008006" key="2">
    <source>
        <dbReference type="Google" id="ProtNLM"/>
    </source>
</evidence>
<accession>X0YQZ3</accession>
<reference evidence="1" key="1">
    <citation type="journal article" date="2014" name="Front. Microbiol.">
        <title>High frequency of phylogenetically diverse reductive dehalogenase-homologous genes in deep subseafloor sedimentary metagenomes.</title>
        <authorList>
            <person name="Kawai M."/>
            <person name="Futagami T."/>
            <person name="Toyoda A."/>
            <person name="Takaki Y."/>
            <person name="Nishi S."/>
            <person name="Hori S."/>
            <person name="Arai W."/>
            <person name="Tsubouchi T."/>
            <person name="Morono Y."/>
            <person name="Uchiyama I."/>
            <person name="Ito T."/>
            <person name="Fujiyama A."/>
            <person name="Inagaki F."/>
            <person name="Takami H."/>
        </authorList>
    </citation>
    <scope>NUCLEOTIDE SEQUENCE</scope>
    <source>
        <strain evidence="1">Expedition CK06-06</strain>
    </source>
</reference>